<evidence type="ECO:0000256" key="6">
    <source>
        <dbReference type="ARBA" id="ARBA00022989"/>
    </source>
</evidence>
<sequence length="401" mass="45879">MRVVNIGAGDVTGNDETLYAFRAIGMLDFNEAEFQTTPLEWQDPNIQWWTKLSFHDHPPLVFLIQNLFMKVFGENAFAFRLPSAIFGILSVYLLYLIGVRLFSKRVGLVAAAIMAVTVNHVYISRIGVQESYVIFFMLLASYLFLRALENEKYLLWTGAAIGLGVLTKYNVFILIPIFLIYLLIFKRDYFAKKNFWLGALLALLIFSPVVIYNIQLYRASGHFDFQFSYILGQDPKVWQQAPGKEEIGTLTDRIKNFVPNFVTVHSWLFTALFVASLTTLLRKKNAFLILAIGWLILLLLLIGPTIRFLTMLTPFVVLSIAISANAVYEKFFIAKKSIALAGLAIFLAWESFYSVNSEVLSYPAGPKFWTFSKLRYDDYNWGYHELDKYLDKELAGKFPAL</sequence>
<evidence type="ECO:0000256" key="5">
    <source>
        <dbReference type="ARBA" id="ARBA00022692"/>
    </source>
</evidence>
<protein>
    <recommendedName>
        <fullName evidence="9">Glycosyltransferase RgtA/B/C/D-like domain-containing protein</fullName>
    </recommendedName>
</protein>
<dbReference type="Pfam" id="PF13231">
    <property type="entry name" value="PMT_2"/>
    <property type="match status" value="1"/>
</dbReference>
<dbReference type="GO" id="GO:0005886">
    <property type="term" value="C:plasma membrane"/>
    <property type="evidence" value="ECO:0007669"/>
    <property type="project" value="UniProtKB-SubCell"/>
</dbReference>
<dbReference type="InterPro" id="IPR050297">
    <property type="entry name" value="LipidA_mod_glycosyltrf_83"/>
</dbReference>
<dbReference type="AlphaFoldDB" id="A0A0G1T0U3"/>
<feature type="domain" description="Glycosyltransferase RgtA/B/C/D-like" evidence="9">
    <location>
        <begin position="56"/>
        <end position="212"/>
    </location>
</feature>
<evidence type="ECO:0000256" key="8">
    <source>
        <dbReference type="SAM" id="Phobius"/>
    </source>
</evidence>
<dbReference type="InterPro" id="IPR038731">
    <property type="entry name" value="RgtA/B/C-like"/>
</dbReference>
<feature type="non-terminal residue" evidence="10">
    <location>
        <position position="401"/>
    </location>
</feature>
<feature type="transmembrane region" description="Helical" evidence="8">
    <location>
        <begin position="308"/>
        <end position="328"/>
    </location>
</feature>
<dbReference type="PANTHER" id="PTHR33908">
    <property type="entry name" value="MANNOSYLTRANSFERASE YKCB-RELATED"/>
    <property type="match status" value="1"/>
</dbReference>
<feature type="transmembrane region" description="Helical" evidence="8">
    <location>
        <begin position="257"/>
        <end position="278"/>
    </location>
</feature>
<evidence type="ECO:0000256" key="3">
    <source>
        <dbReference type="ARBA" id="ARBA00022676"/>
    </source>
</evidence>
<dbReference type="PANTHER" id="PTHR33908:SF3">
    <property type="entry name" value="UNDECAPRENYL PHOSPHATE-ALPHA-4-AMINO-4-DEOXY-L-ARABINOSE ARABINOSYL TRANSFERASE"/>
    <property type="match status" value="1"/>
</dbReference>
<organism evidence="10 11">
    <name type="scientific">Candidatus Giovannonibacteria bacterium GW2011_GWB1_47_6b</name>
    <dbReference type="NCBI Taxonomy" id="1618655"/>
    <lineage>
        <taxon>Bacteria</taxon>
        <taxon>Candidatus Giovannoniibacteriota</taxon>
    </lineage>
</organism>
<accession>A0A0G1T0U3</accession>
<comment type="caution">
    <text evidence="10">The sequence shown here is derived from an EMBL/GenBank/DDBJ whole genome shotgun (WGS) entry which is preliminary data.</text>
</comment>
<dbReference type="GO" id="GO:0016763">
    <property type="term" value="F:pentosyltransferase activity"/>
    <property type="evidence" value="ECO:0007669"/>
    <property type="project" value="TreeGrafter"/>
</dbReference>
<evidence type="ECO:0000256" key="7">
    <source>
        <dbReference type="ARBA" id="ARBA00023136"/>
    </source>
</evidence>
<comment type="subcellular location">
    <subcellularLocation>
        <location evidence="1">Cell membrane</location>
        <topology evidence="1">Multi-pass membrane protein</topology>
    </subcellularLocation>
</comment>
<feature type="transmembrane region" description="Helical" evidence="8">
    <location>
        <begin position="154"/>
        <end position="183"/>
    </location>
</feature>
<evidence type="ECO:0000259" key="9">
    <source>
        <dbReference type="Pfam" id="PF13231"/>
    </source>
</evidence>
<dbReference type="Proteomes" id="UP000034682">
    <property type="component" value="Unassembled WGS sequence"/>
</dbReference>
<feature type="transmembrane region" description="Helical" evidence="8">
    <location>
        <begin position="77"/>
        <end position="99"/>
    </location>
</feature>
<keyword evidence="7 8" id="KW-0472">Membrane</keyword>
<keyword evidence="4" id="KW-0808">Transferase</keyword>
<gene>
    <name evidence="10" type="ORF">UY02_C0051G0001</name>
</gene>
<keyword evidence="2" id="KW-1003">Cell membrane</keyword>
<keyword evidence="5 8" id="KW-0812">Transmembrane</keyword>
<dbReference type="EMBL" id="LCOK01000051">
    <property type="protein sequence ID" value="KKU75441.1"/>
    <property type="molecule type" value="Genomic_DNA"/>
</dbReference>
<reference evidence="10 11" key="1">
    <citation type="journal article" date="2015" name="Nature">
        <title>rRNA introns, odd ribosomes, and small enigmatic genomes across a large radiation of phyla.</title>
        <authorList>
            <person name="Brown C.T."/>
            <person name="Hug L.A."/>
            <person name="Thomas B.C."/>
            <person name="Sharon I."/>
            <person name="Castelle C.J."/>
            <person name="Singh A."/>
            <person name="Wilkins M.J."/>
            <person name="Williams K.H."/>
            <person name="Banfield J.F."/>
        </authorList>
    </citation>
    <scope>NUCLEOTIDE SEQUENCE [LARGE SCALE GENOMIC DNA]</scope>
</reference>
<evidence type="ECO:0000256" key="4">
    <source>
        <dbReference type="ARBA" id="ARBA00022679"/>
    </source>
</evidence>
<feature type="transmembrane region" description="Helical" evidence="8">
    <location>
        <begin position="105"/>
        <end position="124"/>
    </location>
</feature>
<evidence type="ECO:0000313" key="11">
    <source>
        <dbReference type="Proteomes" id="UP000034682"/>
    </source>
</evidence>
<proteinExistence type="predicted"/>
<keyword evidence="3" id="KW-0328">Glycosyltransferase</keyword>
<dbReference type="GO" id="GO:0010041">
    <property type="term" value="P:response to iron(III) ion"/>
    <property type="evidence" value="ECO:0007669"/>
    <property type="project" value="TreeGrafter"/>
</dbReference>
<evidence type="ECO:0000256" key="1">
    <source>
        <dbReference type="ARBA" id="ARBA00004651"/>
    </source>
</evidence>
<evidence type="ECO:0000313" key="10">
    <source>
        <dbReference type="EMBL" id="KKU75441.1"/>
    </source>
</evidence>
<feature type="transmembrane region" description="Helical" evidence="8">
    <location>
        <begin position="285"/>
        <end position="302"/>
    </location>
</feature>
<name>A0A0G1T0U3_9BACT</name>
<dbReference type="GO" id="GO:0009103">
    <property type="term" value="P:lipopolysaccharide biosynthetic process"/>
    <property type="evidence" value="ECO:0007669"/>
    <property type="project" value="UniProtKB-ARBA"/>
</dbReference>
<keyword evidence="6 8" id="KW-1133">Transmembrane helix</keyword>
<feature type="transmembrane region" description="Helical" evidence="8">
    <location>
        <begin position="195"/>
        <end position="214"/>
    </location>
</feature>
<evidence type="ECO:0000256" key="2">
    <source>
        <dbReference type="ARBA" id="ARBA00022475"/>
    </source>
</evidence>